<dbReference type="EMBL" id="BDDD01000580">
    <property type="protein sequence ID" value="GAV67698.1"/>
    <property type="molecule type" value="Genomic_DNA"/>
</dbReference>
<comment type="similarity">
    <text evidence="2 10">Belongs to the peptidase S10 family.</text>
</comment>
<dbReference type="PRINTS" id="PR00724">
    <property type="entry name" value="CRBOXYPTASEC"/>
</dbReference>
<organism evidence="11 12">
    <name type="scientific">Cephalotus follicularis</name>
    <name type="common">Albany pitcher plant</name>
    <dbReference type="NCBI Taxonomy" id="3775"/>
    <lineage>
        <taxon>Eukaryota</taxon>
        <taxon>Viridiplantae</taxon>
        <taxon>Streptophyta</taxon>
        <taxon>Embryophyta</taxon>
        <taxon>Tracheophyta</taxon>
        <taxon>Spermatophyta</taxon>
        <taxon>Magnoliopsida</taxon>
        <taxon>eudicotyledons</taxon>
        <taxon>Gunneridae</taxon>
        <taxon>Pentapetalae</taxon>
        <taxon>rosids</taxon>
        <taxon>fabids</taxon>
        <taxon>Oxalidales</taxon>
        <taxon>Cephalotaceae</taxon>
        <taxon>Cephalotus</taxon>
    </lineage>
</organism>
<dbReference type="InterPro" id="IPR029058">
    <property type="entry name" value="AB_hydrolase_fold"/>
</dbReference>
<comment type="subcellular location">
    <subcellularLocation>
        <location evidence="1">Secreted</location>
    </subcellularLocation>
</comment>
<proteinExistence type="inferred from homology"/>
<dbReference type="InterPro" id="IPR033124">
    <property type="entry name" value="Ser_caboxypep_his_AS"/>
</dbReference>
<dbReference type="InterPro" id="IPR001563">
    <property type="entry name" value="Peptidase_S10"/>
</dbReference>
<feature type="chain" id="PRO_5011823396" description="Carboxypeptidase" evidence="10">
    <location>
        <begin position="29"/>
        <end position="472"/>
    </location>
</feature>
<dbReference type="PROSITE" id="PS00560">
    <property type="entry name" value="CARBOXYPEPT_SER_HIS"/>
    <property type="match status" value="1"/>
</dbReference>
<dbReference type="Gene3D" id="6.10.250.940">
    <property type="match status" value="1"/>
</dbReference>
<feature type="signal peptide" evidence="10">
    <location>
        <begin position="1"/>
        <end position="28"/>
    </location>
</feature>
<evidence type="ECO:0000313" key="11">
    <source>
        <dbReference type="EMBL" id="GAV67698.1"/>
    </source>
</evidence>
<dbReference type="GO" id="GO:0006508">
    <property type="term" value="P:proteolysis"/>
    <property type="evidence" value="ECO:0007669"/>
    <property type="project" value="UniProtKB-KW"/>
</dbReference>
<accession>A0A1Q3BIE4</accession>
<keyword evidence="3" id="KW-0964">Secreted</keyword>
<keyword evidence="9" id="KW-0325">Glycoprotein</keyword>
<evidence type="ECO:0000256" key="7">
    <source>
        <dbReference type="ARBA" id="ARBA00022801"/>
    </source>
</evidence>
<dbReference type="PANTHER" id="PTHR11802">
    <property type="entry name" value="SERINE PROTEASE FAMILY S10 SERINE CARBOXYPEPTIDASE"/>
    <property type="match status" value="1"/>
</dbReference>
<keyword evidence="7 10" id="KW-0378">Hydrolase</keyword>
<keyword evidence="4 10" id="KW-0121">Carboxypeptidase</keyword>
<dbReference type="Gene3D" id="3.40.50.1820">
    <property type="entry name" value="alpha/beta hydrolase"/>
    <property type="match status" value="1"/>
</dbReference>
<dbReference type="GO" id="GO:0005773">
    <property type="term" value="C:vacuole"/>
    <property type="evidence" value="ECO:0007669"/>
    <property type="project" value="TreeGrafter"/>
</dbReference>
<keyword evidence="5 10" id="KW-0645">Protease</keyword>
<keyword evidence="8" id="KW-1015">Disulfide bond</keyword>
<evidence type="ECO:0000256" key="5">
    <source>
        <dbReference type="ARBA" id="ARBA00022670"/>
    </source>
</evidence>
<gene>
    <name evidence="11" type="ORF">CFOL_v3_11203</name>
</gene>
<keyword evidence="12" id="KW-1185">Reference proteome</keyword>
<evidence type="ECO:0000256" key="3">
    <source>
        <dbReference type="ARBA" id="ARBA00022525"/>
    </source>
</evidence>
<dbReference type="AlphaFoldDB" id="A0A1Q3BIE4"/>
<protein>
    <recommendedName>
        <fullName evidence="10">Carboxypeptidase</fullName>
        <ecNumber evidence="10">3.4.16.-</ecNumber>
    </recommendedName>
</protein>
<evidence type="ECO:0000256" key="10">
    <source>
        <dbReference type="RuleBase" id="RU361156"/>
    </source>
</evidence>
<dbReference type="PANTHER" id="PTHR11802:SF306">
    <property type="entry name" value="SERINE CARBOXYPEPTIDASE-LIKE 28"/>
    <property type="match status" value="1"/>
</dbReference>
<dbReference type="OrthoDB" id="443318at2759"/>
<evidence type="ECO:0000256" key="4">
    <source>
        <dbReference type="ARBA" id="ARBA00022645"/>
    </source>
</evidence>
<dbReference type="PROSITE" id="PS00131">
    <property type="entry name" value="CARBOXYPEPT_SER_SER"/>
    <property type="match status" value="1"/>
</dbReference>
<dbReference type="GO" id="GO:0005576">
    <property type="term" value="C:extracellular region"/>
    <property type="evidence" value="ECO:0007669"/>
    <property type="project" value="UniProtKB-SubCell"/>
</dbReference>
<dbReference type="GO" id="GO:0004185">
    <property type="term" value="F:serine-type carboxypeptidase activity"/>
    <property type="evidence" value="ECO:0007669"/>
    <property type="project" value="UniProtKB-UniRule"/>
</dbReference>
<dbReference type="SUPFAM" id="SSF53474">
    <property type="entry name" value="alpha/beta-Hydrolases"/>
    <property type="match status" value="1"/>
</dbReference>
<reference evidence="12" key="1">
    <citation type="submission" date="2016-04" db="EMBL/GenBank/DDBJ databases">
        <title>Cephalotus genome sequencing.</title>
        <authorList>
            <person name="Fukushima K."/>
            <person name="Hasebe M."/>
            <person name="Fang X."/>
        </authorList>
    </citation>
    <scope>NUCLEOTIDE SEQUENCE [LARGE SCALE GENOMIC DNA]</scope>
    <source>
        <strain evidence="12">cv. St1</strain>
    </source>
</reference>
<dbReference type="Proteomes" id="UP000187406">
    <property type="component" value="Unassembled WGS sequence"/>
</dbReference>
<evidence type="ECO:0000256" key="8">
    <source>
        <dbReference type="ARBA" id="ARBA00023157"/>
    </source>
</evidence>
<dbReference type="FunFam" id="3.40.50.11320:FF:000002">
    <property type="entry name" value="Carboxypeptidase"/>
    <property type="match status" value="1"/>
</dbReference>
<dbReference type="Pfam" id="PF00450">
    <property type="entry name" value="Peptidase_S10"/>
    <property type="match status" value="1"/>
</dbReference>
<dbReference type="EC" id="3.4.16.-" evidence="10"/>
<dbReference type="FunFam" id="3.40.50.1820:FF:000013">
    <property type="entry name" value="Carboxypeptidase"/>
    <property type="match status" value="1"/>
</dbReference>
<dbReference type="Gene3D" id="3.40.50.11320">
    <property type="match status" value="1"/>
</dbReference>
<dbReference type="InParanoid" id="A0A1Q3BIE4"/>
<evidence type="ECO:0000256" key="2">
    <source>
        <dbReference type="ARBA" id="ARBA00009431"/>
    </source>
</evidence>
<evidence type="ECO:0000256" key="1">
    <source>
        <dbReference type="ARBA" id="ARBA00004613"/>
    </source>
</evidence>
<evidence type="ECO:0000313" key="12">
    <source>
        <dbReference type="Proteomes" id="UP000187406"/>
    </source>
</evidence>
<evidence type="ECO:0000256" key="9">
    <source>
        <dbReference type="ARBA" id="ARBA00023180"/>
    </source>
</evidence>
<evidence type="ECO:0000256" key="6">
    <source>
        <dbReference type="ARBA" id="ARBA00022729"/>
    </source>
</evidence>
<dbReference type="InterPro" id="IPR018202">
    <property type="entry name" value="Ser_caboxypep_ser_AS"/>
</dbReference>
<comment type="caution">
    <text evidence="11">The sequence shown here is derived from an EMBL/GenBank/DDBJ whole genome shotgun (WGS) entry which is preliminary data.</text>
</comment>
<keyword evidence="6 10" id="KW-0732">Signal</keyword>
<sequence>METHYKSSSCSLLFYVLVFLYTVSLSAAAVDRRKKLEEDDRITKLPRQPKVNFSQYSGYITVDQKAGRALFYWLIEAPDQTQPTSKPLVLWLNGGPGCSSVAYGASEEVGPFRVRSEGRTLYLSKYAWNREANLLFLDSPAGVGFSYSNTSSDTYTVGDKRTASDAYTFLINWIERFPRYKHRTFFLAGESYAGHYIPELSQIIVRKHKGVKNPILNFKGFLLGNPLLDDYYDNIGTHEYWWNHGLIAASTYNDLKKYCPNQTFLFPKKECNDALTRAYAEFGDIDPYNIYMSPCSARIGTLKKNLERSLPWKFRGNDECIVRYTTKYMNLPNVQKALHANVTRLPYPWTPCSRAIRSNWTASPKSMLPIFKKLIAAGIRIWVYSGDTDAILPLTATRYSIDALKLENNISWYAWVSHHNNRVGGWTQVYNGLTYVTVRGAGHEVPLSKPRLALQLFRNFLDNIPMPASLSN</sequence>
<name>A0A1Q3BIE4_CEPFO</name>